<protein>
    <recommendedName>
        <fullName evidence="3">DUF2383 domain-containing protein</fullName>
    </recommendedName>
</protein>
<dbReference type="Proteomes" id="UP000663090">
    <property type="component" value="Chromosome"/>
</dbReference>
<evidence type="ECO:0008006" key="3">
    <source>
        <dbReference type="Google" id="ProtNLM"/>
    </source>
</evidence>
<evidence type="ECO:0000313" key="1">
    <source>
        <dbReference type="EMBL" id="QSQ15598.1"/>
    </source>
</evidence>
<accession>A0ABX7NAZ8</accession>
<gene>
    <name evidence="1" type="ORF">JY572_05895</name>
</gene>
<sequence>MPSDLFDDNGFQDVRNVEPRGSNLSAADDRTLRMASLVLDRALLDALISYQRTFLADAEQGTGALDVARAHTRALEASKLEALTAERGIALLRSFGGRRWTVRKLQDKLRQLEGASDARAEELRPRIREELASQERETDALGRRYGDASVALLREHEDVLVDLHTRMTGLLSRG</sequence>
<keyword evidence="2" id="KW-1185">Reference proteome</keyword>
<evidence type="ECO:0000313" key="2">
    <source>
        <dbReference type="Proteomes" id="UP000663090"/>
    </source>
</evidence>
<proteinExistence type="predicted"/>
<dbReference type="RefSeq" id="WP_206717297.1">
    <property type="nucleotide sequence ID" value="NZ_CP071091.1"/>
</dbReference>
<reference evidence="1 2" key="1">
    <citation type="submission" date="2021-02" db="EMBL/GenBank/DDBJ databases">
        <title>De Novo genome assembly of isolated myxobacteria.</title>
        <authorList>
            <person name="Stevens D.C."/>
        </authorList>
    </citation>
    <scope>NUCLEOTIDE SEQUENCE [LARGE SCALE GENOMIC DNA]</scope>
    <source>
        <strain evidence="1 2">SCHIC003</strain>
    </source>
</reference>
<name>A0ABX7NAZ8_9BACT</name>
<dbReference type="EMBL" id="CP071091">
    <property type="protein sequence ID" value="QSQ15598.1"/>
    <property type="molecule type" value="Genomic_DNA"/>
</dbReference>
<organism evidence="1 2">
    <name type="scientific">Myxococcus landrumensis</name>
    <dbReference type="NCBI Taxonomy" id="2813577"/>
    <lineage>
        <taxon>Bacteria</taxon>
        <taxon>Pseudomonadati</taxon>
        <taxon>Myxococcota</taxon>
        <taxon>Myxococcia</taxon>
        <taxon>Myxococcales</taxon>
        <taxon>Cystobacterineae</taxon>
        <taxon>Myxococcaceae</taxon>
        <taxon>Myxococcus</taxon>
    </lineage>
</organism>